<dbReference type="AlphaFoldDB" id="A0A974I4D4"/>
<evidence type="ECO:0000313" key="1">
    <source>
        <dbReference type="EMBL" id="OCU00864.1"/>
    </source>
</evidence>
<proteinExistence type="predicted"/>
<accession>A0A974I4D4</accession>
<gene>
    <name evidence="1" type="ORF">XELAEV_18006641mg</name>
</gene>
<evidence type="ECO:0000313" key="2">
    <source>
        <dbReference type="Proteomes" id="UP000694892"/>
    </source>
</evidence>
<organism evidence="1 2">
    <name type="scientific">Xenopus laevis</name>
    <name type="common">African clawed frog</name>
    <dbReference type="NCBI Taxonomy" id="8355"/>
    <lineage>
        <taxon>Eukaryota</taxon>
        <taxon>Metazoa</taxon>
        <taxon>Chordata</taxon>
        <taxon>Craniata</taxon>
        <taxon>Vertebrata</taxon>
        <taxon>Euteleostomi</taxon>
        <taxon>Amphibia</taxon>
        <taxon>Batrachia</taxon>
        <taxon>Anura</taxon>
        <taxon>Pipoidea</taxon>
        <taxon>Pipidae</taxon>
        <taxon>Xenopodinae</taxon>
        <taxon>Xenopus</taxon>
        <taxon>Xenopus</taxon>
    </lineage>
</organism>
<name>A0A974I4D4_XENLA</name>
<dbReference type="Proteomes" id="UP000694892">
    <property type="component" value="Chromosome 1L"/>
</dbReference>
<reference evidence="2" key="1">
    <citation type="journal article" date="2016" name="Nature">
        <title>Genome evolution in the allotetraploid frog Xenopus laevis.</title>
        <authorList>
            <person name="Session A.M."/>
            <person name="Uno Y."/>
            <person name="Kwon T."/>
            <person name="Chapman J.A."/>
            <person name="Toyoda A."/>
            <person name="Takahashi S."/>
            <person name="Fukui A."/>
            <person name="Hikosaka A."/>
            <person name="Suzuki A."/>
            <person name="Kondo M."/>
            <person name="van Heeringen S.J."/>
            <person name="Quigley I."/>
            <person name="Heinz S."/>
            <person name="Ogino H."/>
            <person name="Ochi H."/>
            <person name="Hellsten U."/>
            <person name="Lyons J.B."/>
            <person name="Simakov O."/>
            <person name="Putnam N."/>
            <person name="Stites J."/>
            <person name="Kuroki Y."/>
            <person name="Tanaka T."/>
            <person name="Michiue T."/>
            <person name="Watanabe M."/>
            <person name="Bogdanovic O."/>
            <person name="Lister R."/>
            <person name="Georgiou G."/>
            <person name="Paranjpe S.S."/>
            <person name="van Kruijsbergen I."/>
            <person name="Shu S."/>
            <person name="Carlson J."/>
            <person name="Kinoshita T."/>
            <person name="Ohta Y."/>
            <person name="Mawaribuchi S."/>
            <person name="Jenkins J."/>
            <person name="Grimwood J."/>
            <person name="Schmutz J."/>
            <person name="Mitros T."/>
            <person name="Mozaffari S.V."/>
            <person name="Suzuki Y."/>
            <person name="Haramoto Y."/>
            <person name="Yamamoto T.S."/>
            <person name="Takagi C."/>
            <person name="Heald R."/>
            <person name="Miller K."/>
            <person name="Haudenschild C."/>
            <person name="Kitzman J."/>
            <person name="Nakayama T."/>
            <person name="Izutsu Y."/>
            <person name="Robert J."/>
            <person name="Fortriede J."/>
            <person name="Burns K."/>
            <person name="Lotay V."/>
            <person name="Karimi K."/>
            <person name="Yasuoka Y."/>
            <person name="Dichmann D.S."/>
            <person name="Flajnik M.F."/>
            <person name="Houston D.W."/>
            <person name="Shendure J."/>
            <person name="DuPasquier L."/>
            <person name="Vize P.D."/>
            <person name="Zorn A.M."/>
            <person name="Ito M."/>
            <person name="Marcotte E.M."/>
            <person name="Wallingford J.B."/>
            <person name="Ito Y."/>
            <person name="Asashima M."/>
            <person name="Ueno N."/>
            <person name="Matsuda Y."/>
            <person name="Veenstra G.J."/>
            <person name="Fujiyama A."/>
            <person name="Harland R.M."/>
            <person name="Taira M."/>
            <person name="Rokhsar D.S."/>
        </authorList>
    </citation>
    <scope>NUCLEOTIDE SEQUENCE [LARGE SCALE GENOMIC DNA]</scope>
    <source>
        <strain evidence="2">J</strain>
    </source>
</reference>
<dbReference type="EMBL" id="CM004466">
    <property type="protein sequence ID" value="OCU00864.1"/>
    <property type="molecule type" value="Genomic_DNA"/>
</dbReference>
<sequence length="107" mass="11879">MVSLHSLPHSPSHISISTSHSRQIISPPFLRTAPALPFFLLFCFSSSQHTKLPLPYQFPPLITIPSSTFPYISFPFQSFISKSSSLCPAFPSFPCPRHSASVWMLSA</sequence>
<protein>
    <submittedName>
        <fullName evidence="1">Uncharacterized protein</fullName>
    </submittedName>
</protein>